<dbReference type="Proteomes" id="UP000290848">
    <property type="component" value="Unassembled WGS sequence"/>
</dbReference>
<evidence type="ECO:0000313" key="2">
    <source>
        <dbReference type="Proteomes" id="UP000290848"/>
    </source>
</evidence>
<dbReference type="EMBL" id="RXOC01000005">
    <property type="protein sequence ID" value="RXF70109.1"/>
    <property type="molecule type" value="Genomic_DNA"/>
</dbReference>
<proteinExistence type="predicted"/>
<name>A0A4Q0MB97_9SPHI</name>
<dbReference type="AlphaFoldDB" id="A0A4Q0MB97"/>
<sequence>MELVNFTKEAEELETDLEKWVYMLKNMSRLEQIPAYLNKRVFQKIFQIAEINNLTPEDRAMYEASLKEKLSDSGLLRAFKNRQFEKWDYENVLATAMRESKLEGKQEGAEQKSYEVVERLLLKLGLPDDQIADLANVTIEFVRKVRSELAKKKR</sequence>
<evidence type="ECO:0000313" key="1">
    <source>
        <dbReference type="EMBL" id="RXF70109.1"/>
    </source>
</evidence>
<protein>
    <recommendedName>
        <fullName evidence="3">PD-(D/E)XK nuclease family transposase</fullName>
    </recommendedName>
</protein>
<comment type="caution">
    <text evidence="1">The sequence shown here is derived from an EMBL/GenBank/DDBJ whole genome shotgun (WGS) entry which is preliminary data.</text>
</comment>
<dbReference type="PANTHER" id="PTHR41317">
    <property type="entry name" value="PD-(D_E)XK NUCLEASE FAMILY TRANSPOSASE"/>
    <property type="match status" value="1"/>
</dbReference>
<dbReference type="Pfam" id="PF12784">
    <property type="entry name" value="PDDEXK_2"/>
    <property type="match status" value="1"/>
</dbReference>
<gene>
    <name evidence="1" type="ORF">EKH83_09500</name>
</gene>
<accession>A0A4Q0MB97</accession>
<reference evidence="1 2" key="1">
    <citation type="submission" date="2018-12" db="EMBL/GenBank/DDBJ databases">
        <title>The Draft Genome Sequence of the Soil Bacterium Pedobacter tournemirensis R1.</title>
        <authorList>
            <person name="He J."/>
        </authorList>
    </citation>
    <scope>NUCLEOTIDE SEQUENCE [LARGE SCALE GENOMIC DNA]</scope>
    <source>
        <strain evidence="1 2">R1</strain>
    </source>
</reference>
<organism evidence="1 2">
    <name type="scientific">Arcticibacter tournemirensis</name>
    <dbReference type="NCBI Taxonomy" id="699437"/>
    <lineage>
        <taxon>Bacteria</taxon>
        <taxon>Pseudomonadati</taxon>
        <taxon>Bacteroidota</taxon>
        <taxon>Sphingobacteriia</taxon>
        <taxon>Sphingobacteriales</taxon>
        <taxon>Sphingobacteriaceae</taxon>
        <taxon>Arcticibacter</taxon>
    </lineage>
</organism>
<dbReference type="PANTHER" id="PTHR41317:SF1">
    <property type="entry name" value="PD-(D_E)XK NUCLEASE FAMILY TRANSPOSASE"/>
    <property type="match status" value="1"/>
</dbReference>
<evidence type="ECO:0008006" key="3">
    <source>
        <dbReference type="Google" id="ProtNLM"/>
    </source>
</evidence>